<evidence type="ECO:0000256" key="9">
    <source>
        <dbReference type="PROSITE-ProRule" id="PRU00035"/>
    </source>
</evidence>
<dbReference type="CDD" id="cd15541">
    <property type="entry name" value="PHD_TIF1_like"/>
    <property type="match status" value="1"/>
</dbReference>
<feature type="compositionally biased region" description="Low complexity" evidence="10">
    <location>
        <begin position="578"/>
        <end position="595"/>
    </location>
</feature>
<keyword evidence="4" id="KW-0862">Zinc</keyword>
<dbReference type="Gene3D" id="3.30.40.10">
    <property type="entry name" value="Zinc/RING finger domain, C3HC4 (zinc finger)"/>
    <property type="match status" value="2"/>
</dbReference>
<evidence type="ECO:0000256" key="7">
    <source>
        <dbReference type="ARBA" id="ARBA00023242"/>
    </source>
</evidence>
<dbReference type="InterPro" id="IPR019787">
    <property type="entry name" value="Znf_PHD-finger"/>
</dbReference>
<dbReference type="InterPro" id="IPR001487">
    <property type="entry name" value="Bromodomain"/>
</dbReference>
<feature type="domain" description="PHD-type" evidence="12">
    <location>
        <begin position="926"/>
        <end position="982"/>
    </location>
</feature>
<dbReference type="WBParaSite" id="PSAMB.scaffold2647size22031.g18658.t1">
    <property type="protein sequence ID" value="PSAMB.scaffold2647size22031.g18658.t1"/>
    <property type="gene ID" value="PSAMB.scaffold2647size22031.g18658"/>
</dbReference>
<evidence type="ECO:0000256" key="10">
    <source>
        <dbReference type="SAM" id="MobiDB-lite"/>
    </source>
</evidence>
<feature type="compositionally biased region" description="Low complexity" evidence="10">
    <location>
        <begin position="722"/>
        <end position="732"/>
    </location>
</feature>
<dbReference type="PROSITE" id="PS50119">
    <property type="entry name" value="ZF_BBOX"/>
    <property type="match status" value="1"/>
</dbReference>
<sequence>MERAAGQVRAQGGGATTSEQSRLELLHRCCSCQKGLGAKGAKLMPCFHVLCEPCIRSQIKADMRGNNVNDLVAFCPACERTWRWPDISDYLLAEVVAAVNVVGCQMKGCPERAEEAVAVTRCNECGECLCQGCSDAHRRVTATTNHQLKELPVSRADASRRCRWHPKERIAYLCKCDNFICEICPSRLEHSGPQHDQRHPVHLLMSKSKSDCSQILNQNKHELTNLARSEQMVSKRIEDLKAARESARQQVGVEIVRIHKMVLEQGNKLCRMIDEASVKKQREYEQLRADLCERHSMYQRAQCLAEEIAQCEHPVAVIKSKRQLSDYVNRMSNITNCQAFNGLQLQPHLKFSSVTNGLEDSIKSWGQVLLDYIPVPEQKQHQQQQQQLQQQQQQQLQQQPQLQQQQQQLLQQQQLQQQQRRPPHMSVQLPLHHQPDPIHAMAQIRPAASLQQHLLQQQQQLQFQRQQYSPHMMRPPVHSPTSIQQQQQIMAANGQLAGQLVDQRVHGAHFPVPQQPRPMQSPGASGVVHHGQPQQGTVFRFPAPQGAVRPGTTLADQLQHPGLSAASPTYPSPVGAHSSSTSYPPQSPQAQQRPQMGIGGTVLTAGALLSNQQMRPRLPTVAGMAAHMSALQSSHQRQLTPPPLICARPQMQPQQQASSSHPPVANSSAAIPPPVSAAPSSSNHGLVNSQSLAVRTEIPTTSAPVASSDPPPLATFTAISRSPSVSPVGSSGTPMKKTARKSIRPPSGSRPARTLEDICANLAKSHEDPSTSEQSESTMTKGDDDGKETPPSRTAVETKETSESADAAGQQEESANQQEETSRQQKESAKQQEETSRQHEEAATEQQAVARRKSPSNSPAPAPIRVVLRKSESGYASTSTPPLAPFLSPLDFAITAIRPQERTTPDASLVTTTRVSVQEREDSSWDDYCFVCEQGCDADTGESLGCCAKCPHVFHNSCHIPRIIERMEELPDTWTCTLCQPVVETDSMDNELSPTERLLCEKVLLYCFTKGAKASPFNSPVDKRIISDYKRVIKHPMDFSIIAKRLRPKLPNRLRSVSKFIELMNLVFRNCSIFNPPDSQVAEAGRLVYQDYVAGVKKFMPDKSQLVWSYAMLYKERNSEYSASTDGDVYTDDDDTPGPSKRKRLDFTRDYNANEECD</sequence>
<feature type="domain" description="B box-type" evidence="14">
    <location>
        <begin position="109"/>
        <end position="151"/>
    </location>
</feature>
<name>A0A914VWY9_9BILA</name>
<dbReference type="PRINTS" id="PR00503">
    <property type="entry name" value="BROMODOMAIN"/>
</dbReference>
<dbReference type="SUPFAM" id="SSF57903">
    <property type="entry name" value="FYVE/PHD zinc finger"/>
    <property type="match status" value="1"/>
</dbReference>
<keyword evidence="6 9" id="KW-0103">Bromodomain</keyword>
<dbReference type="PROSITE" id="PS50014">
    <property type="entry name" value="BROMODOMAIN_2"/>
    <property type="match status" value="1"/>
</dbReference>
<keyword evidence="2" id="KW-0479">Metal-binding</keyword>
<feature type="region of interest" description="Disordered" evidence="10">
    <location>
        <begin position="1121"/>
        <end position="1158"/>
    </location>
</feature>
<evidence type="ECO:0000256" key="5">
    <source>
        <dbReference type="ARBA" id="ARBA00023054"/>
    </source>
</evidence>
<evidence type="ECO:0000256" key="4">
    <source>
        <dbReference type="ARBA" id="ARBA00022833"/>
    </source>
</evidence>
<keyword evidence="3 8" id="KW-0863">Zinc-finger</keyword>
<proteinExistence type="predicted"/>
<feature type="compositionally biased region" description="Basic and acidic residues" evidence="10">
    <location>
        <begin position="781"/>
        <end position="802"/>
    </location>
</feature>
<dbReference type="SMART" id="SM00184">
    <property type="entry name" value="RING"/>
    <property type="match status" value="1"/>
</dbReference>
<dbReference type="InterPro" id="IPR000315">
    <property type="entry name" value="Znf_B-box"/>
</dbReference>
<feature type="compositionally biased region" description="Basic and acidic residues" evidence="10">
    <location>
        <begin position="820"/>
        <end position="842"/>
    </location>
</feature>
<comment type="subcellular location">
    <subcellularLocation>
        <location evidence="1">Nucleus</location>
    </subcellularLocation>
</comment>
<feature type="compositionally biased region" description="Polar residues" evidence="10">
    <location>
        <begin position="630"/>
        <end position="639"/>
    </location>
</feature>
<keyword evidence="5" id="KW-0175">Coiled coil</keyword>
<feature type="domain" description="RING-type" evidence="13">
    <location>
        <begin position="29"/>
        <end position="79"/>
    </location>
</feature>
<dbReference type="InterPro" id="IPR001965">
    <property type="entry name" value="Znf_PHD"/>
</dbReference>
<evidence type="ECO:0000259" key="13">
    <source>
        <dbReference type="PROSITE" id="PS50089"/>
    </source>
</evidence>
<dbReference type="InterPro" id="IPR017907">
    <property type="entry name" value="Znf_RING_CS"/>
</dbReference>
<dbReference type="InterPro" id="IPR011011">
    <property type="entry name" value="Znf_FYVE_PHD"/>
</dbReference>
<keyword evidence="15" id="KW-1185">Reference proteome</keyword>
<evidence type="ECO:0000256" key="8">
    <source>
        <dbReference type="PROSITE-ProRule" id="PRU00024"/>
    </source>
</evidence>
<reference evidence="16" key="1">
    <citation type="submission" date="2022-11" db="UniProtKB">
        <authorList>
            <consortium name="WormBaseParasite"/>
        </authorList>
    </citation>
    <scope>IDENTIFICATION</scope>
</reference>
<feature type="region of interest" description="Disordered" evidence="10">
    <location>
        <begin position="561"/>
        <end position="595"/>
    </location>
</feature>
<dbReference type="PANTHER" id="PTHR45915:SF6">
    <property type="entry name" value="E3 UBIQUITIN-PROTEIN LIGASE TRIM33"/>
    <property type="match status" value="1"/>
</dbReference>
<protein>
    <submittedName>
        <fullName evidence="16">E3 ubiquitin-protein ligase TRIM33</fullName>
    </submittedName>
</protein>
<evidence type="ECO:0000259" key="12">
    <source>
        <dbReference type="PROSITE" id="PS50016"/>
    </source>
</evidence>
<dbReference type="SMART" id="SM00297">
    <property type="entry name" value="BROMO"/>
    <property type="match status" value="1"/>
</dbReference>
<dbReference type="PROSITE" id="PS50089">
    <property type="entry name" value="ZF_RING_2"/>
    <property type="match status" value="1"/>
</dbReference>
<dbReference type="GO" id="GO:0000785">
    <property type="term" value="C:chromatin"/>
    <property type="evidence" value="ECO:0007669"/>
    <property type="project" value="TreeGrafter"/>
</dbReference>
<feature type="compositionally biased region" description="Polar residues" evidence="10">
    <location>
        <begin position="771"/>
        <end position="780"/>
    </location>
</feature>
<dbReference type="PROSITE" id="PS00518">
    <property type="entry name" value="ZF_RING_1"/>
    <property type="match status" value="1"/>
</dbReference>
<evidence type="ECO:0000256" key="6">
    <source>
        <dbReference type="ARBA" id="ARBA00023117"/>
    </source>
</evidence>
<evidence type="ECO:0000256" key="2">
    <source>
        <dbReference type="ARBA" id="ARBA00022723"/>
    </source>
</evidence>
<dbReference type="CDD" id="cd19757">
    <property type="entry name" value="Bbox1"/>
    <property type="match status" value="1"/>
</dbReference>
<accession>A0A914VWY9</accession>
<dbReference type="Gene3D" id="3.30.160.60">
    <property type="entry name" value="Classic Zinc Finger"/>
    <property type="match status" value="1"/>
</dbReference>
<dbReference type="InterPro" id="IPR001841">
    <property type="entry name" value="Znf_RING"/>
</dbReference>
<evidence type="ECO:0000259" key="14">
    <source>
        <dbReference type="PROSITE" id="PS50119"/>
    </source>
</evidence>
<dbReference type="GO" id="GO:0008270">
    <property type="term" value="F:zinc ion binding"/>
    <property type="evidence" value="ECO:0007669"/>
    <property type="project" value="UniProtKB-KW"/>
</dbReference>
<dbReference type="Proteomes" id="UP000887566">
    <property type="component" value="Unplaced"/>
</dbReference>
<dbReference type="AlphaFoldDB" id="A0A914VWY9"/>
<organism evidence="15 16">
    <name type="scientific">Plectus sambesii</name>
    <dbReference type="NCBI Taxonomy" id="2011161"/>
    <lineage>
        <taxon>Eukaryota</taxon>
        <taxon>Metazoa</taxon>
        <taxon>Ecdysozoa</taxon>
        <taxon>Nematoda</taxon>
        <taxon>Chromadorea</taxon>
        <taxon>Plectida</taxon>
        <taxon>Plectina</taxon>
        <taxon>Plectoidea</taxon>
        <taxon>Plectidae</taxon>
        <taxon>Plectus</taxon>
    </lineage>
</organism>
<dbReference type="PANTHER" id="PTHR45915">
    <property type="entry name" value="TRANSCRIPTION INTERMEDIARY FACTOR"/>
    <property type="match status" value="1"/>
</dbReference>
<dbReference type="InterPro" id="IPR019786">
    <property type="entry name" value="Zinc_finger_PHD-type_CS"/>
</dbReference>
<dbReference type="Pfam" id="PF00439">
    <property type="entry name" value="Bromodomain"/>
    <property type="match status" value="1"/>
</dbReference>
<feature type="region of interest" description="Disordered" evidence="10">
    <location>
        <begin position="629"/>
        <end position="687"/>
    </location>
</feature>
<feature type="domain" description="Bromo" evidence="11">
    <location>
        <begin position="1009"/>
        <end position="1082"/>
    </location>
</feature>
<dbReference type="GO" id="GO:0005634">
    <property type="term" value="C:nucleus"/>
    <property type="evidence" value="ECO:0007669"/>
    <property type="project" value="UniProtKB-SubCell"/>
</dbReference>
<dbReference type="PROSITE" id="PS50016">
    <property type="entry name" value="ZF_PHD_2"/>
    <property type="match status" value="1"/>
</dbReference>
<feature type="region of interest" description="Disordered" evidence="10">
    <location>
        <begin position="700"/>
        <end position="863"/>
    </location>
</feature>
<evidence type="ECO:0000313" key="16">
    <source>
        <dbReference type="WBParaSite" id="PSAMB.scaffold2647size22031.g18658.t1"/>
    </source>
</evidence>
<dbReference type="PROSITE" id="PS01359">
    <property type="entry name" value="ZF_PHD_1"/>
    <property type="match status" value="1"/>
</dbReference>
<feature type="compositionally biased region" description="Low complexity" evidence="10">
    <location>
        <begin position="649"/>
        <end position="670"/>
    </location>
</feature>
<keyword evidence="7" id="KW-0539">Nucleus</keyword>
<evidence type="ECO:0000256" key="3">
    <source>
        <dbReference type="ARBA" id="ARBA00022771"/>
    </source>
</evidence>
<dbReference type="SMART" id="SM00249">
    <property type="entry name" value="PHD"/>
    <property type="match status" value="1"/>
</dbReference>
<dbReference type="InterPro" id="IPR013083">
    <property type="entry name" value="Znf_RING/FYVE/PHD"/>
</dbReference>
<dbReference type="SUPFAM" id="SSF47370">
    <property type="entry name" value="Bromodomain"/>
    <property type="match status" value="1"/>
</dbReference>
<dbReference type="InterPro" id="IPR036427">
    <property type="entry name" value="Bromodomain-like_sf"/>
</dbReference>
<dbReference type="Gene3D" id="1.20.920.10">
    <property type="entry name" value="Bromodomain-like"/>
    <property type="match status" value="1"/>
</dbReference>
<evidence type="ECO:0000313" key="15">
    <source>
        <dbReference type="Proteomes" id="UP000887566"/>
    </source>
</evidence>
<evidence type="ECO:0000256" key="1">
    <source>
        <dbReference type="ARBA" id="ARBA00004123"/>
    </source>
</evidence>
<evidence type="ECO:0000259" key="11">
    <source>
        <dbReference type="PROSITE" id="PS50014"/>
    </source>
</evidence>